<sequence>MQASGGGLGYFEDTLLRPDQVMTMLGVFSANAGTLGIDGGRAAAFKTMRGMLARAAEQGAGLAAFCD</sequence>
<dbReference type="Proteomes" id="UP001061862">
    <property type="component" value="Chromosome"/>
</dbReference>
<organism evidence="1 2">
    <name type="scientific">Devosia neptuniae</name>
    <dbReference type="NCBI Taxonomy" id="191302"/>
    <lineage>
        <taxon>Bacteria</taxon>
        <taxon>Pseudomonadati</taxon>
        <taxon>Pseudomonadota</taxon>
        <taxon>Alphaproteobacteria</taxon>
        <taxon>Hyphomicrobiales</taxon>
        <taxon>Devosiaceae</taxon>
        <taxon>Devosia</taxon>
    </lineage>
</organism>
<evidence type="ECO:0000313" key="1">
    <source>
        <dbReference type="EMBL" id="UXN69626.1"/>
    </source>
</evidence>
<name>A0ABY6CF54_9HYPH</name>
<reference evidence="1 2" key="1">
    <citation type="submission" date="2022-09" db="EMBL/GenBank/DDBJ databases">
        <title>Interaction between co-microsymbionts with complementary sets of symbiotic genes in legume-rhizobium systems.</title>
        <authorList>
            <person name="Safronova V."/>
            <person name="Sazanova A."/>
            <person name="Afonin A."/>
            <person name="Chirak E."/>
        </authorList>
    </citation>
    <scope>NUCLEOTIDE SEQUENCE [LARGE SCALE GENOMIC DNA]</scope>
    <source>
        <strain evidence="1 2">A18/4-1</strain>
    </source>
</reference>
<accession>A0ABY6CF54</accession>
<gene>
    <name evidence="1" type="ORF">N8A98_20780</name>
</gene>
<dbReference type="RefSeq" id="WP_262168199.1">
    <property type="nucleotide sequence ID" value="NZ_CP104965.1"/>
</dbReference>
<dbReference type="EMBL" id="CP104965">
    <property type="protein sequence ID" value="UXN69626.1"/>
    <property type="molecule type" value="Genomic_DNA"/>
</dbReference>
<proteinExistence type="predicted"/>
<keyword evidence="2" id="KW-1185">Reference proteome</keyword>
<evidence type="ECO:0000313" key="2">
    <source>
        <dbReference type="Proteomes" id="UP001061862"/>
    </source>
</evidence>
<protein>
    <submittedName>
        <fullName evidence="1">Uncharacterized protein</fullName>
    </submittedName>
</protein>